<evidence type="ECO:0000313" key="2">
    <source>
        <dbReference type="EMBL" id="KKL65440.1"/>
    </source>
</evidence>
<protein>
    <recommendedName>
        <fullName evidence="3">DUF342 domain-containing protein</fullName>
    </recommendedName>
</protein>
<feature type="non-terminal residue" evidence="2">
    <location>
        <position position="1"/>
    </location>
</feature>
<dbReference type="PANTHER" id="PTHR38032">
    <property type="entry name" value="POLYMERASE-RELATED"/>
    <property type="match status" value="1"/>
</dbReference>
<dbReference type="AlphaFoldDB" id="A0A0F9G7H5"/>
<proteinExistence type="predicted"/>
<feature type="coiled-coil region" evidence="1">
    <location>
        <begin position="60"/>
        <end position="123"/>
    </location>
</feature>
<dbReference type="InterPro" id="IPR046865">
    <property type="entry name" value="FapA_b_solenoid"/>
</dbReference>
<accession>A0A0F9G7H5</accession>
<dbReference type="InterPro" id="IPR005646">
    <property type="entry name" value="FapA"/>
</dbReference>
<keyword evidence="1" id="KW-0175">Coiled coil</keyword>
<dbReference type="Pfam" id="PF03961">
    <property type="entry name" value="FapA"/>
    <property type="match status" value="1"/>
</dbReference>
<reference evidence="2" key="1">
    <citation type="journal article" date="2015" name="Nature">
        <title>Complex archaea that bridge the gap between prokaryotes and eukaryotes.</title>
        <authorList>
            <person name="Spang A."/>
            <person name="Saw J.H."/>
            <person name="Jorgensen S.L."/>
            <person name="Zaremba-Niedzwiedzka K."/>
            <person name="Martijn J."/>
            <person name="Lind A.E."/>
            <person name="van Eijk R."/>
            <person name="Schleper C."/>
            <person name="Guy L."/>
            <person name="Ettema T.J."/>
        </authorList>
    </citation>
    <scope>NUCLEOTIDE SEQUENCE</scope>
</reference>
<sequence length="185" mass="21178">DSIVTSGRSIRAMAGRGLIIGGQTLAAEEIEAVTIGNEKGVKTQLFAGQRYDLIKRSDRLNKEKTKLDEHLAKIDNILKEAIEDETEKSEAEKKHRHKLEEQKKKLLRRINFLNTTLARINLQIEEEKGKLEGRVKIKEKCFSGVFVIINDSDYIVHTDTQSKMMVYDKEKDGIAVLPYKKDRPR</sequence>
<evidence type="ECO:0008006" key="3">
    <source>
        <dbReference type="Google" id="ProtNLM"/>
    </source>
</evidence>
<dbReference type="PANTHER" id="PTHR38032:SF1">
    <property type="entry name" value="RNA-BINDING PROTEIN KHPB N-TERMINAL DOMAIN-CONTAINING PROTEIN"/>
    <property type="match status" value="1"/>
</dbReference>
<comment type="caution">
    <text evidence="2">The sequence shown here is derived from an EMBL/GenBank/DDBJ whole genome shotgun (WGS) entry which is preliminary data.</text>
</comment>
<evidence type="ECO:0000256" key="1">
    <source>
        <dbReference type="SAM" id="Coils"/>
    </source>
</evidence>
<organism evidence="2">
    <name type="scientific">marine sediment metagenome</name>
    <dbReference type="NCBI Taxonomy" id="412755"/>
    <lineage>
        <taxon>unclassified sequences</taxon>
        <taxon>metagenomes</taxon>
        <taxon>ecological metagenomes</taxon>
    </lineage>
</organism>
<name>A0A0F9G7H5_9ZZZZ</name>
<gene>
    <name evidence="2" type="ORF">LCGC14_2154940</name>
</gene>
<dbReference type="EMBL" id="LAZR01027526">
    <property type="protein sequence ID" value="KKL65440.1"/>
    <property type="molecule type" value="Genomic_DNA"/>
</dbReference>